<dbReference type="Pfam" id="PF13205">
    <property type="entry name" value="Big_5"/>
    <property type="match status" value="1"/>
</dbReference>
<evidence type="ECO:0000259" key="3">
    <source>
        <dbReference type="Pfam" id="PF13205"/>
    </source>
</evidence>
<accession>A0A918SCW0</accession>
<keyword evidence="5" id="KW-1185">Reference proteome</keyword>
<feature type="domain" description="SbsA Ig-like" evidence="3">
    <location>
        <begin position="17"/>
        <end position="119"/>
    </location>
</feature>
<evidence type="ECO:0000256" key="1">
    <source>
        <dbReference type="ARBA" id="ARBA00022729"/>
    </source>
</evidence>
<sequence>MFHNCAKRGTPQGGPIDIEPPRFVRANPENFSTNFNSDEIRILFNEYIKLNEAQRQIIISPPMDPRPEITPMGTASKSVRIRINDTLQPNTTYTINFGRSIVDNNEGNPLDFFQYVFSTGSYIDSLSISGVVTDAYLAQPDPFISVMLYEVDSTYSDSVVYKETPRYITNTLDSTFFQLNNLKEGTYQMVAIRDDNNNYQFDPKNEKIAFLKEFITVPTDSLFELNLFKEIPAFSTTRPAQIAKQHLVFGYTGKLDRDSVQINMISPTPEGFISRITKDPAKDTLHYWYKPLIESDSLRFIAEAPQVKDTLFVRRREMDNDSLTFSFDPSGTLAFNRNLVILPTIPLENINDSLINVFRSDSIPVEFTTRHEAFENRLVLEFEKEESSSYKFMALPGAFTDFFGTQNDTIEQSFRTPSYSDFGSAIVNLQDVEQYPVILQLTNEQGEVQSSKYIESGTNFTFQYLKAGTYLLRAIYDTNKNGIWDTGNYLEKEQPEEIIYFPDLLDIRANWDQTYVFPL</sequence>
<reference evidence="4" key="1">
    <citation type="journal article" date="2014" name="Int. J. Syst. Evol. Microbiol.">
        <title>Complete genome sequence of Corynebacterium casei LMG S-19264T (=DSM 44701T), isolated from a smear-ripened cheese.</title>
        <authorList>
            <consortium name="US DOE Joint Genome Institute (JGI-PGF)"/>
            <person name="Walter F."/>
            <person name="Albersmeier A."/>
            <person name="Kalinowski J."/>
            <person name="Ruckert C."/>
        </authorList>
    </citation>
    <scope>NUCLEOTIDE SEQUENCE</scope>
    <source>
        <strain evidence="4">KCTC 12719</strain>
    </source>
</reference>
<dbReference type="InterPro" id="IPR032812">
    <property type="entry name" value="SbsA_Ig"/>
</dbReference>
<name>A0A918SCW0_9FLAO</name>
<evidence type="ECO:0000313" key="5">
    <source>
        <dbReference type="Proteomes" id="UP000610456"/>
    </source>
</evidence>
<protein>
    <recommendedName>
        <fullName evidence="3">SbsA Ig-like domain-containing protein</fullName>
    </recommendedName>
</protein>
<comment type="caution">
    <text evidence="4">The sequence shown here is derived from an EMBL/GenBank/DDBJ whole genome shotgun (WGS) entry which is preliminary data.</text>
</comment>
<dbReference type="EMBL" id="BMXB01000005">
    <property type="protein sequence ID" value="GHA35852.1"/>
    <property type="molecule type" value="Genomic_DNA"/>
</dbReference>
<gene>
    <name evidence="4" type="ORF">GCM10007103_16620</name>
</gene>
<evidence type="ECO:0000313" key="4">
    <source>
        <dbReference type="EMBL" id="GHA35852.1"/>
    </source>
</evidence>
<dbReference type="AlphaFoldDB" id="A0A918SCW0"/>
<feature type="region of interest" description="Disordered" evidence="2">
    <location>
        <begin position="1"/>
        <end position="21"/>
    </location>
</feature>
<keyword evidence="1" id="KW-0732">Signal</keyword>
<proteinExistence type="predicted"/>
<reference evidence="4" key="2">
    <citation type="submission" date="2020-09" db="EMBL/GenBank/DDBJ databases">
        <authorList>
            <person name="Sun Q."/>
            <person name="Kim S."/>
        </authorList>
    </citation>
    <scope>NUCLEOTIDE SEQUENCE</scope>
    <source>
        <strain evidence="4">KCTC 12719</strain>
    </source>
</reference>
<organism evidence="4 5">
    <name type="scientific">Salinimicrobium marinum</name>
    <dbReference type="NCBI Taxonomy" id="680283"/>
    <lineage>
        <taxon>Bacteria</taxon>
        <taxon>Pseudomonadati</taxon>
        <taxon>Bacteroidota</taxon>
        <taxon>Flavobacteriia</taxon>
        <taxon>Flavobacteriales</taxon>
        <taxon>Flavobacteriaceae</taxon>
        <taxon>Salinimicrobium</taxon>
    </lineage>
</organism>
<dbReference type="Proteomes" id="UP000610456">
    <property type="component" value="Unassembled WGS sequence"/>
</dbReference>
<evidence type="ECO:0000256" key="2">
    <source>
        <dbReference type="SAM" id="MobiDB-lite"/>
    </source>
</evidence>